<protein>
    <submittedName>
        <fullName evidence="2">Uncharacterized protein</fullName>
    </submittedName>
</protein>
<proteinExistence type="predicted"/>
<accession>A0A085VH26</accession>
<dbReference type="OrthoDB" id="6991002at2"/>
<evidence type="ECO:0000313" key="3">
    <source>
        <dbReference type="Proteomes" id="UP000028631"/>
    </source>
</evidence>
<keyword evidence="1" id="KW-0812">Transmembrane</keyword>
<evidence type="ECO:0000256" key="1">
    <source>
        <dbReference type="SAM" id="Phobius"/>
    </source>
</evidence>
<keyword evidence="1" id="KW-1133">Transmembrane helix</keyword>
<dbReference type="RefSeq" id="WP_032629272.1">
    <property type="nucleotide sequence ID" value="NZ_JPQU01000041.1"/>
</dbReference>
<dbReference type="PATRIC" id="fig|317.175.peg.3094"/>
<comment type="caution">
    <text evidence="2">The sequence shown here is derived from an EMBL/GenBank/DDBJ whole genome shotgun (WGS) entry which is preliminary data.</text>
</comment>
<organism evidence="2 3">
    <name type="scientific">Pseudomonas syringae</name>
    <dbReference type="NCBI Taxonomy" id="317"/>
    <lineage>
        <taxon>Bacteria</taxon>
        <taxon>Pseudomonadati</taxon>
        <taxon>Pseudomonadota</taxon>
        <taxon>Gammaproteobacteria</taxon>
        <taxon>Pseudomonadales</taxon>
        <taxon>Pseudomonadaceae</taxon>
        <taxon>Pseudomonas</taxon>
    </lineage>
</organism>
<gene>
    <name evidence="2" type="ORF">IV01_14870</name>
</gene>
<reference evidence="2 3" key="1">
    <citation type="submission" date="2014-07" db="EMBL/GenBank/DDBJ databases">
        <title>Draft Genome Sequences of Environmental Pseudomonas syringae strains.</title>
        <authorList>
            <person name="Baltrus D.A."/>
            <person name="Berge O."/>
            <person name="Morris C."/>
        </authorList>
    </citation>
    <scope>NUCLEOTIDE SEQUENCE [LARGE SCALE GENOMIC DNA]</scope>
    <source>
        <strain evidence="2 3">GAW0119</strain>
    </source>
</reference>
<dbReference type="AlphaFoldDB" id="A0A085VH26"/>
<dbReference type="Proteomes" id="UP000028631">
    <property type="component" value="Unassembled WGS sequence"/>
</dbReference>
<name>A0A085VH26_PSESX</name>
<keyword evidence="3" id="KW-1185">Reference proteome</keyword>
<keyword evidence="1" id="KW-0472">Membrane</keyword>
<feature type="transmembrane region" description="Helical" evidence="1">
    <location>
        <begin position="43"/>
        <end position="67"/>
    </location>
</feature>
<sequence>MLRLLMSYLFHWFKRVASSAVSRNGSNDRYTENFSSREDSDSGRWTFVTIFIVFTLSIYSLAGLGYYAKVHVWDGFTEAEKTSMAQAMVVASQNLN</sequence>
<evidence type="ECO:0000313" key="2">
    <source>
        <dbReference type="EMBL" id="KFE54739.1"/>
    </source>
</evidence>
<dbReference type="EMBL" id="JPQU01000041">
    <property type="protein sequence ID" value="KFE54739.1"/>
    <property type="molecule type" value="Genomic_DNA"/>
</dbReference>